<name>K9WC91_9CYAN</name>
<dbReference type="Proteomes" id="UP000010471">
    <property type="component" value="Chromosome"/>
</dbReference>
<evidence type="ECO:0000313" key="2">
    <source>
        <dbReference type="EMBL" id="AFZ17431.1"/>
    </source>
</evidence>
<dbReference type="InterPro" id="IPR025457">
    <property type="entry name" value="DUF4277"/>
</dbReference>
<proteinExistence type="predicted"/>
<dbReference type="STRING" id="1173027.Mic7113_1555"/>
<dbReference type="HOGENOM" id="CLU_034349_3_1_3"/>
<dbReference type="PANTHER" id="PTHR34614:SF2">
    <property type="entry name" value="TRANSPOSASE IS4-LIKE DOMAIN-CONTAINING PROTEIN"/>
    <property type="match status" value="1"/>
</dbReference>
<evidence type="ECO:0000313" key="3">
    <source>
        <dbReference type="Proteomes" id="UP000010471"/>
    </source>
</evidence>
<keyword evidence="3" id="KW-1185">Reference proteome</keyword>
<evidence type="ECO:0000259" key="1">
    <source>
        <dbReference type="Pfam" id="PF14104"/>
    </source>
</evidence>
<dbReference type="PANTHER" id="PTHR34614">
    <property type="match status" value="1"/>
</dbReference>
<dbReference type="NCBIfam" id="NF033559">
    <property type="entry name" value="transpos_IS1634"/>
    <property type="match status" value="2"/>
</dbReference>
<organism evidence="2 3">
    <name type="scientific">Allocoleopsis franciscana PCC 7113</name>
    <dbReference type="NCBI Taxonomy" id="1173027"/>
    <lineage>
        <taxon>Bacteria</taxon>
        <taxon>Bacillati</taxon>
        <taxon>Cyanobacteriota</taxon>
        <taxon>Cyanophyceae</taxon>
        <taxon>Coleofasciculales</taxon>
        <taxon>Coleofasciculaceae</taxon>
        <taxon>Allocoleopsis</taxon>
        <taxon>Allocoleopsis franciscana</taxon>
    </lineage>
</organism>
<dbReference type="eggNOG" id="COG5421">
    <property type="taxonomic scope" value="Bacteria"/>
</dbReference>
<dbReference type="Pfam" id="PF14104">
    <property type="entry name" value="DUF4277"/>
    <property type="match status" value="1"/>
</dbReference>
<reference evidence="2 3" key="1">
    <citation type="submission" date="2012-06" db="EMBL/GenBank/DDBJ databases">
        <title>Finished chromosome of genome of Microcoleus sp. PCC 7113.</title>
        <authorList>
            <consortium name="US DOE Joint Genome Institute"/>
            <person name="Gugger M."/>
            <person name="Coursin T."/>
            <person name="Rippka R."/>
            <person name="Tandeau De Marsac N."/>
            <person name="Huntemann M."/>
            <person name="Wei C.-L."/>
            <person name="Han J."/>
            <person name="Detter J.C."/>
            <person name="Han C."/>
            <person name="Tapia R."/>
            <person name="Chen A."/>
            <person name="Kyrpides N."/>
            <person name="Mavromatis K."/>
            <person name="Markowitz V."/>
            <person name="Szeto E."/>
            <person name="Ivanova N."/>
            <person name="Pagani I."/>
            <person name="Pati A."/>
            <person name="Goodwin L."/>
            <person name="Nordberg H.P."/>
            <person name="Cantor M.N."/>
            <person name="Hua S.X."/>
            <person name="Woyke T."/>
            <person name="Kerfeld C.A."/>
        </authorList>
    </citation>
    <scope>NUCLEOTIDE SEQUENCE [LARGE SCALE GENOMIC DNA]</scope>
    <source>
        <strain evidence="2 3">PCC 7113</strain>
    </source>
</reference>
<dbReference type="PATRIC" id="fig|1173027.3.peg.1728"/>
<feature type="domain" description="DUF4277" evidence="1">
    <location>
        <begin position="2"/>
        <end position="109"/>
    </location>
</feature>
<gene>
    <name evidence="2" type="ORF">Mic7113_1555</name>
</gene>
<sequence length="443" mass="49901">MQVMNLDHLGLVAGIIDEIGLVEQIDLRLGQDSRGKVSAGLVVKAMILNGLGFVSAPLYLFSRFFEGKATEHLIGTGVKPEHLNDDRLGRVLDELFLAGLTRCFVSIAMKAIAKFGVSIETAHLDSTSFHLHGEYETANDEVVVTQKTEDGTRVEIEVAPKAIHLTYGYSRDHRSDLKQFVMNLICGGEGGIPLFLEMADGNQDDKTKFAHLFEEFQKQWTFEGIHIADSALYTADNLKRMKQLKYHTLEAVEIIEQDHYSQPGRPAKQTRPTHKTYHIQATLVVNETVLEQQRQQAGRFILATNVLDKEQLNNDAVLSEYKEQQSTERGFSFLKDPLFFADSVFLKDPGRIAAVGMVMGLCLLVYNLGQAALRQALVQADESLPNQLKKPTQRPTLRWIFQCFQAVHLLVIDGVEQIANLTDERLKILRFFSQACRDYYLLC</sequence>
<dbReference type="AlphaFoldDB" id="K9WC91"/>
<accession>K9WC91</accession>
<dbReference type="InterPro" id="IPR047654">
    <property type="entry name" value="IS1634_transpos"/>
</dbReference>
<dbReference type="RefSeq" id="WP_015181587.1">
    <property type="nucleotide sequence ID" value="NC_019738.1"/>
</dbReference>
<dbReference type="OrthoDB" id="467786at2"/>
<protein>
    <submittedName>
        <fullName evidence="2">Transposase</fullName>
    </submittedName>
</protein>
<dbReference type="EMBL" id="CP003630">
    <property type="protein sequence ID" value="AFZ17431.1"/>
    <property type="molecule type" value="Genomic_DNA"/>
</dbReference>
<dbReference type="KEGG" id="mic:Mic7113_1555"/>